<dbReference type="RefSeq" id="WP_257912108.1">
    <property type="nucleotide sequence ID" value="NZ_JANPWE010000001.1"/>
</dbReference>
<evidence type="ECO:0000256" key="1">
    <source>
        <dbReference type="SAM" id="Coils"/>
    </source>
</evidence>
<protein>
    <submittedName>
        <fullName evidence="2">Uncharacterized protein</fullName>
    </submittedName>
</protein>
<sequence>MNNDEKILSLIEKMYIEFSGRFEKIDERFEKIDEKFGKIDERFEKIDDKFDELNNKLDQKANKNDIVRLENELKPKIEALFDGYKQNSDKLDSIITRLNIIEEKVENHDIHIAVLNKRKPGSR</sequence>
<accession>A0ABT1Y175</accession>
<evidence type="ECO:0000313" key="2">
    <source>
        <dbReference type="EMBL" id="MCR6544611.1"/>
    </source>
</evidence>
<evidence type="ECO:0000313" key="3">
    <source>
        <dbReference type="Proteomes" id="UP001524944"/>
    </source>
</evidence>
<keyword evidence="3" id="KW-1185">Reference proteome</keyword>
<dbReference type="Gene3D" id="3.90.20.10">
    <property type="match status" value="1"/>
</dbReference>
<gene>
    <name evidence="2" type="ORF">NVS47_03625</name>
</gene>
<proteinExistence type="predicted"/>
<dbReference type="Proteomes" id="UP001524944">
    <property type="component" value="Unassembled WGS sequence"/>
</dbReference>
<organism evidence="2 3">
    <name type="scientific">Dehalobacterium formicoaceticum</name>
    <dbReference type="NCBI Taxonomy" id="51515"/>
    <lineage>
        <taxon>Bacteria</taxon>
        <taxon>Bacillati</taxon>
        <taxon>Bacillota</taxon>
        <taxon>Clostridia</taxon>
        <taxon>Eubacteriales</taxon>
        <taxon>Peptococcaceae</taxon>
        <taxon>Dehalobacterium</taxon>
    </lineage>
</organism>
<comment type="caution">
    <text evidence="2">The sequence shown here is derived from an EMBL/GenBank/DDBJ whole genome shotgun (WGS) entry which is preliminary data.</text>
</comment>
<dbReference type="EMBL" id="JANPWE010000001">
    <property type="protein sequence ID" value="MCR6544611.1"/>
    <property type="molecule type" value="Genomic_DNA"/>
</dbReference>
<feature type="coiled-coil region" evidence="1">
    <location>
        <begin position="43"/>
        <end position="70"/>
    </location>
</feature>
<reference evidence="2 3" key="1">
    <citation type="submission" date="2022-08" db="EMBL/GenBank/DDBJ databases">
        <title>Proteogenomics of the novel Dehalobacterium formicoaceticum strain EZ94 highlights a key role of methyltransferases during anaerobic dichloromethane degradation.</title>
        <authorList>
            <person name="Wasmund K."/>
        </authorList>
    </citation>
    <scope>NUCLEOTIDE SEQUENCE [LARGE SCALE GENOMIC DNA]</scope>
    <source>
        <strain evidence="2 3">EZ94</strain>
    </source>
</reference>
<keyword evidence="1" id="KW-0175">Coiled coil</keyword>
<name>A0ABT1Y175_9FIRM</name>